<evidence type="ECO:0000256" key="1">
    <source>
        <dbReference type="ARBA" id="ARBA00004613"/>
    </source>
</evidence>
<evidence type="ECO:0000256" key="3">
    <source>
        <dbReference type="ARBA" id="ARBA00022525"/>
    </source>
</evidence>
<dbReference type="EMBL" id="CH964232">
    <property type="protein sequence ID" value="EDW81465.1"/>
    <property type="molecule type" value="Genomic_DNA"/>
</dbReference>
<dbReference type="Pfam" id="PF03769">
    <property type="entry name" value="Attacin_C"/>
    <property type="match status" value="1"/>
</dbReference>
<dbReference type="Pfam" id="PF03768">
    <property type="entry name" value="Attacin_N"/>
    <property type="match status" value="1"/>
</dbReference>
<dbReference type="Proteomes" id="UP000007798">
    <property type="component" value="Unassembled WGS sequence"/>
</dbReference>
<evidence type="ECO:0000313" key="12">
    <source>
        <dbReference type="Proteomes" id="UP000007798"/>
    </source>
</evidence>
<keyword evidence="5" id="KW-0399">Innate immunity</keyword>
<dbReference type="HOGENOM" id="CLU_1483525_0_0_1"/>
<dbReference type="InterPro" id="IPR005521">
    <property type="entry name" value="Attacin_C"/>
</dbReference>
<evidence type="ECO:0000256" key="8">
    <source>
        <dbReference type="ARBA" id="ARBA00023022"/>
    </source>
</evidence>
<feature type="domain" description="Attacin C-terminal" evidence="10">
    <location>
        <begin position="67"/>
        <end position="182"/>
    </location>
</feature>
<protein>
    <recommendedName>
        <fullName evidence="13">Attacin C-terminal domain-containing protein</fullName>
    </recommendedName>
</protein>
<organism evidence="11 12">
    <name type="scientific">Drosophila willistoni</name>
    <name type="common">Fruit fly</name>
    <dbReference type="NCBI Taxonomy" id="7260"/>
    <lineage>
        <taxon>Eukaryota</taxon>
        <taxon>Metazoa</taxon>
        <taxon>Ecdysozoa</taxon>
        <taxon>Arthropoda</taxon>
        <taxon>Hexapoda</taxon>
        <taxon>Insecta</taxon>
        <taxon>Pterygota</taxon>
        <taxon>Neoptera</taxon>
        <taxon>Endopterygota</taxon>
        <taxon>Diptera</taxon>
        <taxon>Brachycera</taxon>
        <taxon>Muscomorpha</taxon>
        <taxon>Ephydroidea</taxon>
        <taxon>Drosophilidae</taxon>
        <taxon>Drosophila</taxon>
        <taxon>Sophophora</taxon>
    </lineage>
</organism>
<proteinExistence type="inferred from homology"/>
<gene>
    <name evidence="11" type="primary">Dwil\GK12085</name>
    <name evidence="11" type="ORF">Dwil_GK12085</name>
</gene>
<keyword evidence="12" id="KW-1185">Reference proteome</keyword>
<keyword evidence="4" id="KW-0929">Antimicrobial</keyword>
<keyword evidence="6" id="KW-0732">Signal</keyword>
<evidence type="ECO:0000256" key="6">
    <source>
        <dbReference type="ARBA" id="ARBA00022729"/>
    </source>
</evidence>
<feature type="domain" description="Attacin N-terminal" evidence="9">
    <location>
        <begin position="1"/>
        <end position="65"/>
    </location>
</feature>
<dbReference type="GO" id="GO:0045087">
    <property type="term" value="P:innate immune response"/>
    <property type="evidence" value="ECO:0007669"/>
    <property type="project" value="UniProtKB-KW"/>
</dbReference>
<dbReference type="OrthoDB" id="7879934at2759"/>
<keyword evidence="7" id="KW-0391">Immunity</keyword>
<keyword evidence="3" id="KW-0964">Secreted</keyword>
<evidence type="ECO:0000259" key="10">
    <source>
        <dbReference type="Pfam" id="PF03769"/>
    </source>
</evidence>
<evidence type="ECO:0000259" key="9">
    <source>
        <dbReference type="Pfam" id="PF03768"/>
    </source>
</evidence>
<dbReference type="AlphaFoldDB" id="B4N8L4"/>
<sequence length="182" mass="18687">MDCQATGNPKTGEASMNCGVKVGSDQANVKAGVFAETPFKGGPVTKGVYGAVNANGHGLSVQHGHREHFGGTTTLGANVSLLPQGSASSLNANAYHSHNQRLEQFGGGLNLQTPAGHAAAVGIDRIPKFDSTTVHAAGNARIYTSPSGNFQLNGTANATRHLSGPLRGKQDFGTGISGRYNF</sequence>
<dbReference type="OMA" id="RSHDQFG"/>
<comment type="subcellular location">
    <subcellularLocation>
        <location evidence="1">Secreted</location>
    </subcellularLocation>
</comment>
<comment type="similarity">
    <text evidence="2">Belongs to the attacin/sarcotoxin-2 family.</text>
</comment>
<dbReference type="STRING" id="7260.B4N8L4"/>
<reference evidence="11 12" key="1">
    <citation type="journal article" date="2007" name="Nature">
        <title>Evolution of genes and genomes on the Drosophila phylogeny.</title>
        <authorList>
            <consortium name="Drosophila 12 Genomes Consortium"/>
            <person name="Clark A.G."/>
            <person name="Eisen M.B."/>
            <person name="Smith D.R."/>
            <person name="Bergman C.M."/>
            <person name="Oliver B."/>
            <person name="Markow T.A."/>
            <person name="Kaufman T.C."/>
            <person name="Kellis M."/>
            <person name="Gelbart W."/>
            <person name="Iyer V.N."/>
            <person name="Pollard D.A."/>
            <person name="Sackton T.B."/>
            <person name="Larracuente A.M."/>
            <person name="Singh N.D."/>
            <person name="Abad J.P."/>
            <person name="Abt D.N."/>
            <person name="Adryan B."/>
            <person name="Aguade M."/>
            <person name="Akashi H."/>
            <person name="Anderson W.W."/>
            <person name="Aquadro C.F."/>
            <person name="Ardell D.H."/>
            <person name="Arguello R."/>
            <person name="Artieri C.G."/>
            <person name="Barbash D.A."/>
            <person name="Barker D."/>
            <person name="Barsanti P."/>
            <person name="Batterham P."/>
            <person name="Batzoglou S."/>
            <person name="Begun D."/>
            <person name="Bhutkar A."/>
            <person name="Blanco E."/>
            <person name="Bosak S.A."/>
            <person name="Bradley R.K."/>
            <person name="Brand A.D."/>
            <person name="Brent M.R."/>
            <person name="Brooks A.N."/>
            <person name="Brown R.H."/>
            <person name="Butlin R.K."/>
            <person name="Caggese C."/>
            <person name="Calvi B.R."/>
            <person name="Bernardo de Carvalho A."/>
            <person name="Caspi A."/>
            <person name="Castrezana S."/>
            <person name="Celniker S.E."/>
            <person name="Chang J.L."/>
            <person name="Chapple C."/>
            <person name="Chatterji S."/>
            <person name="Chinwalla A."/>
            <person name="Civetta A."/>
            <person name="Clifton S.W."/>
            <person name="Comeron J.M."/>
            <person name="Costello J.C."/>
            <person name="Coyne J.A."/>
            <person name="Daub J."/>
            <person name="David R.G."/>
            <person name="Delcher A.L."/>
            <person name="Delehaunty K."/>
            <person name="Do C.B."/>
            <person name="Ebling H."/>
            <person name="Edwards K."/>
            <person name="Eickbush T."/>
            <person name="Evans J.D."/>
            <person name="Filipski A."/>
            <person name="Findeiss S."/>
            <person name="Freyhult E."/>
            <person name="Fulton L."/>
            <person name="Fulton R."/>
            <person name="Garcia A.C."/>
            <person name="Gardiner A."/>
            <person name="Garfield D.A."/>
            <person name="Garvin B.E."/>
            <person name="Gibson G."/>
            <person name="Gilbert D."/>
            <person name="Gnerre S."/>
            <person name="Godfrey J."/>
            <person name="Good R."/>
            <person name="Gotea V."/>
            <person name="Gravely B."/>
            <person name="Greenberg A.J."/>
            <person name="Griffiths-Jones S."/>
            <person name="Gross S."/>
            <person name="Guigo R."/>
            <person name="Gustafson E.A."/>
            <person name="Haerty W."/>
            <person name="Hahn M.W."/>
            <person name="Halligan D.L."/>
            <person name="Halpern A.L."/>
            <person name="Halter G.M."/>
            <person name="Han M.V."/>
            <person name="Heger A."/>
            <person name="Hillier L."/>
            <person name="Hinrichs A.S."/>
            <person name="Holmes I."/>
            <person name="Hoskins R.A."/>
            <person name="Hubisz M.J."/>
            <person name="Hultmark D."/>
            <person name="Huntley M.A."/>
            <person name="Jaffe D.B."/>
            <person name="Jagadeeshan S."/>
            <person name="Jeck W.R."/>
            <person name="Johnson J."/>
            <person name="Jones C.D."/>
            <person name="Jordan W.C."/>
            <person name="Karpen G.H."/>
            <person name="Kataoka E."/>
            <person name="Keightley P.D."/>
            <person name="Kheradpour P."/>
            <person name="Kirkness E.F."/>
            <person name="Koerich L.B."/>
            <person name="Kristiansen K."/>
            <person name="Kudrna D."/>
            <person name="Kulathinal R.J."/>
            <person name="Kumar S."/>
            <person name="Kwok R."/>
            <person name="Lander E."/>
            <person name="Langley C.H."/>
            <person name="Lapoint R."/>
            <person name="Lazzaro B.P."/>
            <person name="Lee S.J."/>
            <person name="Levesque L."/>
            <person name="Li R."/>
            <person name="Lin C.F."/>
            <person name="Lin M.F."/>
            <person name="Lindblad-Toh K."/>
            <person name="Llopart A."/>
            <person name="Long M."/>
            <person name="Low L."/>
            <person name="Lozovsky E."/>
            <person name="Lu J."/>
            <person name="Luo M."/>
            <person name="Machado C.A."/>
            <person name="Makalowski W."/>
            <person name="Marzo M."/>
            <person name="Matsuda M."/>
            <person name="Matzkin L."/>
            <person name="McAllister B."/>
            <person name="McBride C.S."/>
            <person name="McKernan B."/>
            <person name="McKernan K."/>
            <person name="Mendez-Lago M."/>
            <person name="Minx P."/>
            <person name="Mollenhauer M.U."/>
            <person name="Montooth K."/>
            <person name="Mount S.M."/>
            <person name="Mu X."/>
            <person name="Myers E."/>
            <person name="Negre B."/>
            <person name="Newfeld S."/>
            <person name="Nielsen R."/>
            <person name="Noor M.A."/>
            <person name="O'Grady P."/>
            <person name="Pachter L."/>
            <person name="Papaceit M."/>
            <person name="Parisi M.J."/>
            <person name="Parisi M."/>
            <person name="Parts L."/>
            <person name="Pedersen J.S."/>
            <person name="Pesole G."/>
            <person name="Phillippy A.M."/>
            <person name="Ponting C.P."/>
            <person name="Pop M."/>
            <person name="Porcelli D."/>
            <person name="Powell J.R."/>
            <person name="Prohaska S."/>
            <person name="Pruitt K."/>
            <person name="Puig M."/>
            <person name="Quesneville H."/>
            <person name="Ram K.R."/>
            <person name="Rand D."/>
            <person name="Rasmussen M.D."/>
            <person name="Reed L.K."/>
            <person name="Reenan R."/>
            <person name="Reily A."/>
            <person name="Remington K.A."/>
            <person name="Rieger T.T."/>
            <person name="Ritchie M.G."/>
            <person name="Robin C."/>
            <person name="Rogers Y.H."/>
            <person name="Rohde C."/>
            <person name="Rozas J."/>
            <person name="Rubenfield M.J."/>
            <person name="Ruiz A."/>
            <person name="Russo S."/>
            <person name="Salzberg S.L."/>
            <person name="Sanchez-Gracia A."/>
            <person name="Saranga D.J."/>
            <person name="Sato H."/>
            <person name="Schaeffer S.W."/>
            <person name="Schatz M.C."/>
            <person name="Schlenke T."/>
            <person name="Schwartz R."/>
            <person name="Segarra C."/>
            <person name="Singh R.S."/>
            <person name="Sirot L."/>
            <person name="Sirota M."/>
            <person name="Sisneros N.B."/>
            <person name="Smith C.D."/>
            <person name="Smith T.F."/>
            <person name="Spieth J."/>
            <person name="Stage D.E."/>
            <person name="Stark A."/>
            <person name="Stephan W."/>
            <person name="Strausberg R.L."/>
            <person name="Strempel S."/>
            <person name="Sturgill D."/>
            <person name="Sutton G."/>
            <person name="Sutton G.G."/>
            <person name="Tao W."/>
            <person name="Teichmann S."/>
            <person name="Tobari Y.N."/>
            <person name="Tomimura Y."/>
            <person name="Tsolas J.M."/>
            <person name="Valente V.L."/>
            <person name="Venter E."/>
            <person name="Venter J.C."/>
            <person name="Vicario S."/>
            <person name="Vieira F.G."/>
            <person name="Vilella A.J."/>
            <person name="Villasante A."/>
            <person name="Walenz B."/>
            <person name="Wang J."/>
            <person name="Wasserman M."/>
            <person name="Watts T."/>
            <person name="Wilson D."/>
            <person name="Wilson R.K."/>
            <person name="Wing R.A."/>
            <person name="Wolfner M.F."/>
            <person name="Wong A."/>
            <person name="Wong G.K."/>
            <person name="Wu C.I."/>
            <person name="Wu G."/>
            <person name="Yamamoto D."/>
            <person name="Yang H.P."/>
            <person name="Yang S.P."/>
            <person name="Yorke J.A."/>
            <person name="Yoshida K."/>
            <person name="Zdobnov E."/>
            <person name="Zhang P."/>
            <person name="Zhang Y."/>
            <person name="Zimin A.V."/>
            <person name="Baldwin J."/>
            <person name="Abdouelleil A."/>
            <person name="Abdulkadir J."/>
            <person name="Abebe A."/>
            <person name="Abera B."/>
            <person name="Abreu J."/>
            <person name="Acer S.C."/>
            <person name="Aftuck L."/>
            <person name="Alexander A."/>
            <person name="An P."/>
            <person name="Anderson E."/>
            <person name="Anderson S."/>
            <person name="Arachi H."/>
            <person name="Azer M."/>
            <person name="Bachantsang P."/>
            <person name="Barry A."/>
            <person name="Bayul T."/>
            <person name="Berlin A."/>
            <person name="Bessette D."/>
            <person name="Bloom T."/>
            <person name="Blye J."/>
            <person name="Boguslavskiy L."/>
            <person name="Bonnet C."/>
            <person name="Boukhgalter B."/>
            <person name="Bourzgui I."/>
            <person name="Brown A."/>
            <person name="Cahill P."/>
            <person name="Channer S."/>
            <person name="Cheshatsang Y."/>
            <person name="Chuda L."/>
            <person name="Citroen M."/>
            <person name="Collymore A."/>
            <person name="Cooke P."/>
            <person name="Costello M."/>
            <person name="D'Aco K."/>
            <person name="Daza R."/>
            <person name="De Haan G."/>
            <person name="DeGray S."/>
            <person name="DeMaso C."/>
            <person name="Dhargay N."/>
            <person name="Dooley K."/>
            <person name="Dooley E."/>
            <person name="Doricent M."/>
            <person name="Dorje P."/>
            <person name="Dorjee K."/>
            <person name="Dupes A."/>
            <person name="Elong R."/>
            <person name="Falk J."/>
            <person name="Farina A."/>
            <person name="Faro S."/>
            <person name="Ferguson D."/>
            <person name="Fisher S."/>
            <person name="Foley C.D."/>
            <person name="Franke A."/>
            <person name="Friedrich D."/>
            <person name="Gadbois L."/>
            <person name="Gearin G."/>
            <person name="Gearin C.R."/>
            <person name="Giannoukos G."/>
            <person name="Goode T."/>
            <person name="Graham J."/>
            <person name="Grandbois E."/>
            <person name="Grewal S."/>
            <person name="Gyaltsen K."/>
            <person name="Hafez N."/>
            <person name="Hagos B."/>
            <person name="Hall J."/>
            <person name="Henson C."/>
            <person name="Hollinger A."/>
            <person name="Honan T."/>
            <person name="Huard M.D."/>
            <person name="Hughes L."/>
            <person name="Hurhula B."/>
            <person name="Husby M.E."/>
            <person name="Kamat A."/>
            <person name="Kanga B."/>
            <person name="Kashin S."/>
            <person name="Khazanovich D."/>
            <person name="Kisner P."/>
            <person name="Lance K."/>
            <person name="Lara M."/>
            <person name="Lee W."/>
            <person name="Lennon N."/>
            <person name="Letendre F."/>
            <person name="LeVine R."/>
            <person name="Lipovsky A."/>
            <person name="Liu X."/>
            <person name="Liu J."/>
            <person name="Liu S."/>
            <person name="Lokyitsang T."/>
            <person name="Lokyitsang Y."/>
            <person name="Lubonja R."/>
            <person name="Lui A."/>
            <person name="MacDonald P."/>
            <person name="Magnisalis V."/>
            <person name="Maru K."/>
            <person name="Matthews C."/>
            <person name="McCusker W."/>
            <person name="McDonough S."/>
            <person name="Mehta T."/>
            <person name="Meldrim J."/>
            <person name="Meneus L."/>
            <person name="Mihai O."/>
            <person name="Mihalev A."/>
            <person name="Mihova T."/>
            <person name="Mittelman R."/>
            <person name="Mlenga V."/>
            <person name="Montmayeur A."/>
            <person name="Mulrain L."/>
            <person name="Navidi A."/>
            <person name="Naylor J."/>
            <person name="Negash T."/>
            <person name="Nguyen T."/>
            <person name="Nguyen N."/>
            <person name="Nicol R."/>
            <person name="Norbu C."/>
            <person name="Norbu N."/>
            <person name="Novod N."/>
            <person name="O'Neill B."/>
            <person name="Osman S."/>
            <person name="Markiewicz E."/>
            <person name="Oyono O.L."/>
            <person name="Patti C."/>
            <person name="Phunkhang P."/>
            <person name="Pierre F."/>
            <person name="Priest M."/>
            <person name="Raghuraman S."/>
            <person name="Rege F."/>
            <person name="Reyes R."/>
            <person name="Rise C."/>
            <person name="Rogov P."/>
            <person name="Ross K."/>
            <person name="Ryan E."/>
            <person name="Settipalli S."/>
            <person name="Shea T."/>
            <person name="Sherpa N."/>
            <person name="Shi L."/>
            <person name="Shih D."/>
            <person name="Sparrow T."/>
            <person name="Spaulding J."/>
            <person name="Stalker J."/>
            <person name="Stange-Thomann N."/>
            <person name="Stavropoulos S."/>
            <person name="Stone C."/>
            <person name="Strader C."/>
            <person name="Tesfaye S."/>
            <person name="Thomson T."/>
            <person name="Thoulutsang Y."/>
            <person name="Thoulutsang D."/>
            <person name="Topham K."/>
            <person name="Topping I."/>
            <person name="Tsamla T."/>
            <person name="Vassiliev H."/>
            <person name="Vo A."/>
            <person name="Wangchuk T."/>
            <person name="Wangdi T."/>
            <person name="Weiand M."/>
            <person name="Wilkinson J."/>
            <person name="Wilson A."/>
            <person name="Yadav S."/>
            <person name="Young G."/>
            <person name="Yu Q."/>
            <person name="Zembek L."/>
            <person name="Zhong D."/>
            <person name="Zimmer A."/>
            <person name="Zwirko Z."/>
            <person name="Jaffe D.B."/>
            <person name="Alvarez P."/>
            <person name="Brockman W."/>
            <person name="Butler J."/>
            <person name="Chin C."/>
            <person name="Gnerre S."/>
            <person name="Grabherr M."/>
            <person name="Kleber M."/>
            <person name="Mauceli E."/>
            <person name="MacCallum I."/>
        </authorList>
    </citation>
    <scope>NUCLEOTIDE SEQUENCE [LARGE SCALE GENOMIC DNA]</scope>
    <source>
        <strain evidence="12">Tucson 14030-0811.24</strain>
    </source>
</reference>
<name>B4N8L4_DROWI</name>
<dbReference type="GO" id="GO:0005576">
    <property type="term" value="C:extracellular region"/>
    <property type="evidence" value="ECO:0007669"/>
    <property type="project" value="UniProtKB-SubCell"/>
</dbReference>
<dbReference type="PhylomeDB" id="B4N8L4"/>
<evidence type="ECO:0008006" key="13">
    <source>
        <dbReference type="Google" id="ProtNLM"/>
    </source>
</evidence>
<keyword evidence="8" id="KW-0044">Antibiotic</keyword>
<evidence type="ECO:0000256" key="7">
    <source>
        <dbReference type="ARBA" id="ARBA00022859"/>
    </source>
</evidence>
<evidence type="ECO:0000256" key="5">
    <source>
        <dbReference type="ARBA" id="ARBA00022588"/>
    </source>
</evidence>
<dbReference type="InterPro" id="IPR005520">
    <property type="entry name" value="Attacin_N"/>
</dbReference>
<dbReference type="KEGG" id="dwi:6647096"/>
<dbReference type="GO" id="GO:0009611">
    <property type="term" value="P:response to wounding"/>
    <property type="evidence" value="ECO:0007669"/>
    <property type="project" value="EnsemblMetazoa"/>
</dbReference>
<evidence type="ECO:0000313" key="11">
    <source>
        <dbReference type="EMBL" id="EDW81465.1"/>
    </source>
</evidence>
<dbReference type="GO" id="GO:0050830">
    <property type="term" value="P:defense response to Gram-positive bacterium"/>
    <property type="evidence" value="ECO:0007669"/>
    <property type="project" value="EnsemblMetazoa"/>
</dbReference>
<evidence type="ECO:0000256" key="2">
    <source>
        <dbReference type="ARBA" id="ARBA00007550"/>
    </source>
</evidence>
<accession>B4N8L4</accession>
<dbReference type="InParanoid" id="B4N8L4"/>
<evidence type="ECO:0000256" key="4">
    <source>
        <dbReference type="ARBA" id="ARBA00022529"/>
    </source>
</evidence>